<dbReference type="OrthoDB" id="285219at2759"/>
<dbReference type="EMBL" id="KV419424">
    <property type="protein sequence ID" value="KZS90013.1"/>
    <property type="molecule type" value="Genomic_DNA"/>
</dbReference>
<name>A0A164QVS9_9AGAM</name>
<sequence>MFLSNGRPEPEVIMNFQDGMAYSKNKMDEAFRSGVFDKPLPHKKDPNSWKKEDVDLIVAELEVPRHVAERALADNGADLKAALQYLITPRPSS</sequence>
<keyword evidence="3" id="KW-1185">Reference proteome</keyword>
<dbReference type="InterPro" id="IPR044034">
    <property type="entry name" value="NAC-like_UBA"/>
</dbReference>
<evidence type="ECO:0000313" key="2">
    <source>
        <dbReference type="EMBL" id="KZS90013.1"/>
    </source>
</evidence>
<protein>
    <recommendedName>
        <fullName evidence="1">Nascent polypeptide-associated complex subunit alpha-like UBA domain-containing protein</fullName>
    </recommendedName>
</protein>
<evidence type="ECO:0000313" key="3">
    <source>
        <dbReference type="Proteomes" id="UP000076722"/>
    </source>
</evidence>
<reference evidence="2 3" key="1">
    <citation type="journal article" date="2016" name="Mol. Biol. Evol.">
        <title>Comparative Genomics of Early-Diverging Mushroom-Forming Fungi Provides Insights into the Origins of Lignocellulose Decay Capabilities.</title>
        <authorList>
            <person name="Nagy L.G."/>
            <person name="Riley R."/>
            <person name="Tritt A."/>
            <person name="Adam C."/>
            <person name="Daum C."/>
            <person name="Floudas D."/>
            <person name="Sun H."/>
            <person name="Yadav J.S."/>
            <person name="Pangilinan J."/>
            <person name="Larsson K.H."/>
            <person name="Matsuura K."/>
            <person name="Barry K."/>
            <person name="Labutti K."/>
            <person name="Kuo R."/>
            <person name="Ohm R.A."/>
            <person name="Bhattacharya S.S."/>
            <person name="Shirouzu T."/>
            <person name="Yoshinaga Y."/>
            <person name="Martin F.M."/>
            <person name="Grigoriev I.V."/>
            <person name="Hibbett D.S."/>
        </authorList>
    </citation>
    <scope>NUCLEOTIDE SEQUENCE [LARGE SCALE GENOMIC DNA]</scope>
    <source>
        <strain evidence="2 3">HHB9708</strain>
    </source>
</reference>
<accession>A0A164QVS9</accession>
<dbReference type="Proteomes" id="UP000076722">
    <property type="component" value="Unassembled WGS sequence"/>
</dbReference>
<dbReference type="CDD" id="cd14361">
    <property type="entry name" value="UBA_HYPK"/>
    <property type="match status" value="1"/>
</dbReference>
<evidence type="ECO:0000259" key="1">
    <source>
        <dbReference type="Pfam" id="PF19026"/>
    </source>
</evidence>
<dbReference type="Pfam" id="PF19026">
    <property type="entry name" value="UBA_HYPK"/>
    <property type="match status" value="1"/>
</dbReference>
<dbReference type="Gene3D" id="1.10.8.10">
    <property type="entry name" value="DNA helicase RuvA subunit, C-terminal domain"/>
    <property type="match status" value="1"/>
</dbReference>
<gene>
    <name evidence="2" type="ORF">SISNIDRAFT_488863</name>
</gene>
<proteinExistence type="predicted"/>
<organism evidence="2 3">
    <name type="scientific">Sistotremastrum niveocremeum HHB9708</name>
    <dbReference type="NCBI Taxonomy" id="1314777"/>
    <lineage>
        <taxon>Eukaryota</taxon>
        <taxon>Fungi</taxon>
        <taxon>Dikarya</taxon>
        <taxon>Basidiomycota</taxon>
        <taxon>Agaricomycotina</taxon>
        <taxon>Agaricomycetes</taxon>
        <taxon>Sistotremastrales</taxon>
        <taxon>Sistotremastraceae</taxon>
        <taxon>Sertulicium</taxon>
        <taxon>Sertulicium niveocremeum</taxon>
    </lineage>
</organism>
<dbReference type="STRING" id="1314777.A0A164QVS9"/>
<dbReference type="AlphaFoldDB" id="A0A164QVS9"/>
<feature type="domain" description="Nascent polypeptide-associated complex subunit alpha-like UBA" evidence="1">
    <location>
        <begin position="50"/>
        <end position="87"/>
    </location>
</feature>
<dbReference type="InterPro" id="IPR038922">
    <property type="entry name" value="HYPK_UBA"/>
</dbReference>